<dbReference type="CDD" id="cd05819">
    <property type="entry name" value="NHL"/>
    <property type="match status" value="1"/>
</dbReference>
<dbReference type="SUPFAM" id="SSF101898">
    <property type="entry name" value="NHL repeat"/>
    <property type="match status" value="1"/>
</dbReference>
<dbReference type="InterPro" id="IPR011042">
    <property type="entry name" value="6-blade_b-propeller_TolB-like"/>
</dbReference>
<gene>
    <name evidence="4" type="ORF">OVN521_LOCUS11914</name>
</gene>
<evidence type="ECO:0000313" key="5">
    <source>
        <dbReference type="Proteomes" id="UP000663866"/>
    </source>
</evidence>
<dbReference type="GO" id="GO:0008234">
    <property type="term" value="F:cysteine-type peptidase activity"/>
    <property type="evidence" value="ECO:0007669"/>
    <property type="project" value="InterPro"/>
</dbReference>
<protein>
    <recommendedName>
        <fullName evidence="3">Peptidase C1A papain C-terminal domain-containing protein</fullName>
    </recommendedName>
</protein>
<dbReference type="InterPro" id="IPR025660">
    <property type="entry name" value="Pept_his_AS"/>
</dbReference>
<dbReference type="Pfam" id="PF00112">
    <property type="entry name" value="Peptidase_C1"/>
    <property type="match status" value="1"/>
</dbReference>
<dbReference type="Gene3D" id="2.120.10.30">
    <property type="entry name" value="TolB, C-terminal domain"/>
    <property type="match status" value="1"/>
</dbReference>
<dbReference type="GO" id="GO:0006508">
    <property type="term" value="P:proteolysis"/>
    <property type="evidence" value="ECO:0007669"/>
    <property type="project" value="InterPro"/>
</dbReference>
<evidence type="ECO:0000256" key="2">
    <source>
        <dbReference type="PROSITE-ProRule" id="PRU00504"/>
    </source>
</evidence>
<accession>A0A819K9N5</accession>
<dbReference type="InterPro" id="IPR038765">
    <property type="entry name" value="Papain-like_cys_pep_sf"/>
</dbReference>
<dbReference type="Gene3D" id="3.90.70.10">
    <property type="entry name" value="Cysteine proteinases"/>
    <property type="match status" value="1"/>
</dbReference>
<dbReference type="EMBL" id="CAJOBG010001625">
    <property type="protein sequence ID" value="CAF3945276.1"/>
    <property type="molecule type" value="Genomic_DNA"/>
</dbReference>
<dbReference type="AlphaFoldDB" id="A0A819K9N5"/>
<evidence type="ECO:0000313" key="4">
    <source>
        <dbReference type="EMBL" id="CAF3945276.1"/>
    </source>
</evidence>
<dbReference type="PANTHER" id="PTHR24104:SF25">
    <property type="entry name" value="PROTEIN LIN-41"/>
    <property type="match status" value="1"/>
</dbReference>
<dbReference type="PROSITE" id="PS00639">
    <property type="entry name" value="THIOL_PROTEASE_HIS"/>
    <property type="match status" value="1"/>
</dbReference>
<dbReference type="Proteomes" id="UP000663866">
    <property type="component" value="Unassembled WGS sequence"/>
</dbReference>
<dbReference type="GO" id="GO:0008270">
    <property type="term" value="F:zinc ion binding"/>
    <property type="evidence" value="ECO:0007669"/>
    <property type="project" value="UniProtKB-KW"/>
</dbReference>
<feature type="repeat" description="NHL" evidence="2">
    <location>
        <begin position="269"/>
        <end position="308"/>
    </location>
</feature>
<dbReference type="InterPro" id="IPR000668">
    <property type="entry name" value="Peptidase_C1A_C"/>
</dbReference>
<dbReference type="InterPro" id="IPR050952">
    <property type="entry name" value="TRIM-NHL_E3_ligases"/>
</dbReference>
<proteinExistence type="predicted"/>
<keyword evidence="1" id="KW-0677">Repeat</keyword>
<feature type="domain" description="Peptidase C1A papain C-terminal" evidence="3">
    <location>
        <begin position="4"/>
        <end position="103"/>
    </location>
</feature>
<evidence type="ECO:0000259" key="3">
    <source>
        <dbReference type="SMART" id="SM00645"/>
    </source>
</evidence>
<reference evidence="4" key="1">
    <citation type="submission" date="2021-02" db="EMBL/GenBank/DDBJ databases">
        <authorList>
            <person name="Nowell W R."/>
        </authorList>
    </citation>
    <scope>NUCLEOTIDE SEQUENCE</scope>
</reference>
<dbReference type="PANTHER" id="PTHR24104">
    <property type="entry name" value="E3 UBIQUITIN-PROTEIN LIGASE NHLRC1-RELATED"/>
    <property type="match status" value="1"/>
</dbReference>
<dbReference type="PROSITE" id="PS51125">
    <property type="entry name" value="NHL"/>
    <property type="match status" value="1"/>
</dbReference>
<dbReference type="InterPro" id="IPR001258">
    <property type="entry name" value="NHL_repeat"/>
</dbReference>
<keyword evidence="5" id="KW-1185">Reference proteome</keyword>
<organism evidence="4 5">
    <name type="scientific">Rotaria magnacalcarata</name>
    <dbReference type="NCBI Taxonomy" id="392030"/>
    <lineage>
        <taxon>Eukaryota</taxon>
        <taxon>Metazoa</taxon>
        <taxon>Spiralia</taxon>
        <taxon>Gnathifera</taxon>
        <taxon>Rotifera</taxon>
        <taxon>Eurotatoria</taxon>
        <taxon>Bdelloidea</taxon>
        <taxon>Philodinida</taxon>
        <taxon>Philodinidae</taxon>
        <taxon>Rotaria</taxon>
    </lineage>
</organism>
<comment type="caution">
    <text evidence="4">The sequence shown here is derived from an EMBL/GenBank/DDBJ whole genome shotgun (WGS) entry which is preliminary data.</text>
</comment>
<name>A0A819K9N5_9BILA</name>
<dbReference type="SMART" id="SM00645">
    <property type="entry name" value="Pept_C1"/>
    <property type="match status" value="1"/>
</dbReference>
<sequence>MLFNTSKLMKSEDALQLFIATIGPISVAIDASQDSFQFYRSVVYNEPACLSTELDHGVLAVGYDTTSSGDYYIIKSSWGTTWDMEGYIWMSRREFNISPSTVWAKEATTIIGFNIGLPMSSPLVLMGSRGIHISNDNNLYIADQIKNRIALVLEKPTSILSIFLAKPIFSLSSTMPIDVFVTEKYIYILEQNRFHVVKLLRDGTNPVIAAGVTDQRGSHEDLSRITRAFSIFVDSKENLYVSDTTNNRVIRFSSNSSSGMPGLIIAGNGIFGSDASQLAHPYGIFIDETETLYVADSSNHRIQRWSKGASSAVTVAGTGHYGASLSQLNVPRDIMVDSNKYMYIVDHGNRRILRWPPNSEFGECIASCTNNGVLGANDLKGPTSLAFDKYGSLYISDENSNRVQKYEILYSSVQNSIGTPNLTITTNETIFSQTASLTNSLHTAIVAIAMLCWYDSL</sequence>
<evidence type="ECO:0000256" key="1">
    <source>
        <dbReference type="ARBA" id="ARBA00022737"/>
    </source>
</evidence>
<dbReference type="SUPFAM" id="SSF54001">
    <property type="entry name" value="Cysteine proteinases"/>
    <property type="match status" value="1"/>
</dbReference>